<evidence type="ECO:0008006" key="4">
    <source>
        <dbReference type="Google" id="ProtNLM"/>
    </source>
</evidence>
<protein>
    <recommendedName>
        <fullName evidence="4">ISKra4 family transposase</fullName>
    </recommendedName>
</protein>
<dbReference type="KEGG" id="sfz:SFLOR_v1c09470"/>
<dbReference type="InterPro" id="IPR009620">
    <property type="entry name" value="UPF0236"/>
</dbReference>
<evidence type="ECO:0000256" key="1">
    <source>
        <dbReference type="ARBA" id="ARBA00006539"/>
    </source>
</evidence>
<keyword evidence="3" id="KW-1185">Reference proteome</keyword>
<evidence type="ECO:0000313" key="2">
    <source>
        <dbReference type="EMBL" id="AUB31995.1"/>
    </source>
</evidence>
<proteinExistence type="inferred from homology"/>
<reference evidence="2 3" key="1">
    <citation type="submission" date="2017-12" db="EMBL/GenBank/DDBJ databases">
        <title>Complete genome sequence of Spiroplasma floricola 23-6 (ATCC 29989).</title>
        <authorList>
            <person name="Tsai Y.-M."/>
            <person name="Wu P.-S."/>
            <person name="Lo W.-S."/>
            <person name="Kuo C.-H."/>
        </authorList>
    </citation>
    <scope>NUCLEOTIDE SEQUENCE [LARGE SCALE GENOMIC DNA]</scope>
    <source>
        <strain evidence="2 3">23-6</strain>
    </source>
</reference>
<name>A0A2K8SF66_9MOLU</name>
<dbReference type="Proteomes" id="UP000231823">
    <property type="component" value="Chromosome"/>
</dbReference>
<accession>A0A2K8SF66</accession>
<dbReference type="NCBIfam" id="NF046004">
    <property type="entry name" value="ICE_Mbov_0401"/>
    <property type="match status" value="1"/>
</dbReference>
<dbReference type="RefSeq" id="WP_100916949.1">
    <property type="nucleotide sequence ID" value="NZ_CP025057.1"/>
</dbReference>
<dbReference type="EMBL" id="CP025057">
    <property type="protein sequence ID" value="AUB31995.1"/>
    <property type="molecule type" value="Genomic_DNA"/>
</dbReference>
<dbReference type="Pfam" id="PF06782">
    <property type="entry name" value="UPF0236"/>
    <property type="match status" value="1"/>
</dbReference>
<dbReference type="AlphaFoldDB" id="A0A2K8SF66"/>
<gene>
    <name evidence="2" type="ORF">SFLOR_v1c09470</name>
</gene>
<evidence type="ECO:0000313" key="3">
    <source>
        <dbReference type="Proteomes" id="UP000231823"/>
    </source>
</evidence>
<comment type="similarity">
    <text evidence="1">Belongs to the UPF0236 family.</text>
</comment>
<dbReference type="OrthoDB" id="394306at2"/>
<sequence>MNEIFASEFNSINQINLLNNLEEKYFLKLKNDFKLSLEKIDEEVVNSKWRVNKGWIIKERNIKRTIITKFGEVTYKRTKFINKYNGKCSFLADPYMEIEKYQRISFSLEKEILESFNHGESHIIVWEKIKKSNITKRTISNILKRNAEFNFKKLDLTKDEFKNDLPVYVDIDDCWTTVRFKNKKRWIRVRVAVAYQGKIKEGKRNKLINKKVFLKTFLKGNSCNTYDYSCWLQQEIEKNYGTLTNKKFVICGDGANWILEIANFLGAEFVLDKFHLFQKIYFCFPYKRSKNKSKLMKLYELAIEKYDSKNIKSLINFLYENVDSIGLKNKRIKEAIKYISNNIKGIENHFKDWYIGCFAESAVSHLVKSIKGYGAKIYNKKTFELLINLKATKINNIDILEIIYFKFKENLEDQIYDNQKIFISNKSNNLEKRNLKSVKISILDYKKTGYNELIRKLIH</sequence>
<organism evidence="2 3">
    <name type="scientific">Spiroplasma floricola 23-6</name>
    <dbReference type="NCBI Taxonomy" id="1336749"/>
    <lineage>
        <taxon>Bacteria</taxon>
        <taxon>Bacillati</taxon>
        <taxon>Mycoplasmatota</taxon>
        <taxon>Mollicutes</taxon>
        <taxon>Entomoplasmatales</taxon>
        <taxon>Spiroplasmataceae</taxon>
        <taxon>Spiroplasma</taxon>
    </lineage>
</organism>